<dbReference type="EMBL" id="SDMR01000018">
    <property type="protein sequence ID" value="TBT93113.1"/>
    <property type="molecule type" value="Genomic_DNA"/>
</dbReference>
<keyword evidence="1" id="KW-0812">Transmembrane</keyword>
<keyword evidence="1" id="KW-1133">Transmembrane helix</keyword>
<dbReference type="Proteomes" id="UP000291933">
    <property type="component" value="Unassembled WGS sequence"/>
</dbReference>
<sequence length="79" mass="8550">MDIMLWPYPRILVLHVTVILGLLLVNIPATTSPDVAKGVRVVLLLVALKLIAEVLIDVVGFSKTVSSPHRADRTEPPTG</sequence>
<comment type="caution">
    <text evidence="2">The sequence shown here is derived from an EMBL/GenBank/DDBJ whole genome shotgun (WGS) entry which is preliminary data.</text>
</comment>
<organism evidence="2 3">
    <name type="scientific">Propioniciclava tarda</name>
    <dbReference type="NCBI Taxonomy" id="433330"/>
    <lineage>
        <taxon>Bacteria</taxon>
        <taxon>Bacillati</taxon>
        <taxon>Actinomycetota</taxon>
        <taxon>Actinomycetes</taxon>
        <taxon>Propionibacteriales</taxon>
        <taxon>Propionibacteriaceae</taxon>
        <taxon>Propioniciclava</taxon>
    </lineage>
</organism>
<dbReference type="Pfam" id="PF20108">
    <property type="entry name" value="DUF6498"/>
    <property type="match status" value="1"/>
</dbReference>
<dbReference type="InterPro" id="IPR045466">
    <property type="entry name" value="DUF6498"/>
</dbReference>
<accession>A0A4Q9KI90</accession>
<feature type="transmembrane region" description="Helical" evidence="1">
    <location>
        <begin position="41"/>
        <end position="61"/>
    </location>
</feature>
<keyword evidence="1" id="KW-0472">Membrane</keyword>
<keyword evidence="3" id="KW-1185">Reference proteome</keyword>
<feature type="transmembrane region" description="Helical" evidence="1">
    <location>
        <begin position="12"/>
        <end position="29"/>
    </location>
</feature>
<name>A0A4Q9KI90_PROTD</name>
<proteinExistence type="predicted"/>
<evidence type="ECO:0000313" key="2">
    <source>
        <dbReference type="EMBL" id="TBT93113.1"/>
    </source>
</evidence>
<evidence type="ECO:0000313" key="3">
    <source>
        <dbReference type="Proteomes" id="UP000291933"/>
    </source>
</evidence>
<gene>
    <name evidence="2" type="ORF">ET996_12285</name>
</gene>
<protein>
    <submittedName>
        <fullName evidence="2">Uncharacterized protein</fullName>
    </submittedName>
</protein>
<dbReference type="AlphaFoldDB" id="A0A4Q9KI90"/>
<reference evidence="2 3" key="1">
    <citation type="submission" date="2019-01" db="EMBL/GenBank/DDBJ databases">
        <title>Lactibacter flavus gen. nov., sp. nov., a novel bacterium of the family Propionibacteriaceae isolated from raw milk and dairy products.</title>
        <authorList>
            <person name="Huptas C."/>
            <person name="Wenning M."/>
            <person name="Breitenwieser F."/>
            <person name="Doll E."/>
            <person name="Von Neubeck M."/>
            <person name="Busse H.-J."/>
            <person name="Scherer S."/>
        </authorList>
    </citation>
    <scope>NUCLEOTIDE SEQUENCE [LARGE SCALE GENOMIC DNA]</scope>
    <source>
        <strain evidence="2 3">DSM 22130</strain>
    </source>
</reference>
<evidence type="ECO:0000256" key="1">
    <source>
        <dbReference type="SAM" id="Phobius"/>
    </source>
</evidence>